<evidence type="ECO:0000313" key="4">
    <source>
        <dbReference type="Proteomes" id="UP000326759"/>
    </source>
</evidence>
<protein>
    <submittedName>
        <fullName evidence="3">MIP18 family protein FAM96A</fullName>
    </submittedName>
</protein>
<name>A0A5N5SPT1_9CRUS</name>
<keyword evidence="4" id="KW-1185">Reference proteome</keyword>
<dbReference type="AlphaFoldDB" id="A0A5N5SPT1"/>
<dbReference type="PANTHER" id="PTHR12377">
    <property type="entry name" value="CYTOSOLIC IRON-SULFUR ASSEMBLY COMPONENT 2B-RELATED"/>
    <property type="match status" value="1"/>
</dbReference>
<reference evidence="3 4" key="1">
    <citation type="journal article" date="2019" name="PLoS Biol.">
        <title>Sex chromosomes control vertical transmission of feminizing Wolbachia symbionts in an isopod.</title>
        <authorList>
            <person name="Becking T."/>
            <person name="Chebbi M.A."/>
            <person name="Giraud I."/>
            <person name="Moumen B."/>
            <person name="Laverre T."/>
            <person name="Caubet Y."/>
            <person name="Peccoud J."/>
            <person name="Gilbert C."/>
            <person name="Cordaux R."/>
        </authorList>
    </citation>
    <scope>NUCLEOTIDE SEQUENCE [LARGE SCALE GENOMIC DNA]</scope>
    <source>
        <strain evidence="3">ANa2</strain>
        <tissue evidence="3">Whole body excluding digestive tract and cuticle</tissue>
    </source>
</reference>
<comment type="caution">
    <text evidence="3">The sequence shown here is derived from an EMBL/GenBank/DDBJ whole genome shotgun (WGS) entry which is preliminary data.</text>
</comment>
<evidence type="ECO:0000256" key="2">
    <source>
        <dbReference type="ARBA" id="ARBA00022829"/>
    </source>
</evidence>
<dbReference type="SUPFAM" id="SSF117916">
    <property type="entry name" value="Fe-S cluster assembly (FSCA) domain-like"/>
    <property type="match status" value="1"/>
</dbReference>
<dbReference type="OrthoDB" id="2746at2759"/>
<dbReference type="Gene3D" id="3.30.300.130">
    <property type="entry name" value="Fe-S cluster assembly (FSCA)"/>
    <property type="match status" value="1"/>
</dbReference>
<accession>A0A5N5SPT1</accession>
<sequence>MADQTETESLQNISLTAFDAIRFVKDPEKDSTLEDLEVLQEDKVKVTKFASGKYLVDVEFVPTIPHCSLATLIVNKQINDKERVAAALENPNLLKLVESCISEED</sequence>
<dbReference type="EMBL" id="SEYY01022347">
    <property type="protein sequence ID" value="KAB7495619.1"/>
    <property type="molecule type" value="Genomic_DNA"/>
</dbReference>
<comment type="similarity">
    <text evidence="1">Belongs to the MIP18 family.</text>
</comment>
<keyword evidence="2" id="KW-0159">Chromosome partition</keyword>
<dbReference type="InterPro" id="IPR039796">
    <property type="entry name" value="MIP18"/>
</dbReference>
<evidence type="ECO:0000313" key="3">
    <source>
        <dbReference type="EMBL" id="KAB7495619.1"/>
    </source>
</evidence>
<evidence type="ECO:0000256" key="1">
    <source>
        <dbReference type="ARBA" id="ARBA00010381"/>
    </source>
</evidence>
<dbReference type="InterPro" id="IPR034904">
    <property type="entry name" value="FSCA_dom_sf"/>
</dbReference>
<dbReference type="Proteomes" id="UP000326759">
    <property type="component" value="Unassembled WGS sequence"/>
</dbReference>
<gene>
    <name evidence="3" type="primary">FAM96A</name>
    <name evidence="3" type="ORF">Anas_01103</name>
</gene>
<dbReference type="GO" id="GO:0007059">
    <property type="term" value="P:chromosome segregation"/>
    <property type="evidence" value="ECO:0007669"/>
    <property type="project" value="UniProtKB-KW"/>
</dbReference>
<dbReference type="PANTHER" id="PTHR12377:SF2">
    <property type="entry name" value="CYTOSOLIC IRON-SULFUR ASSEMBLY COMPONENT 2A"/>
    <property type="match status" value="1"/>
</dbReference>
<organism evidence="3 4">
    <name type="scientific">Armadillidium nasatum</name>
    <dbReference type="NCBI Taxonomy" id="96803"/>
    <lineage>
        <taxon>Eukaryota</taxon>
        <taxon>Metazoa</taxon>
        <taxon>Ecdysozoa</taxon>
        <taxon>Arthropoda</taxon>
        <taxon>Crustacea</taxon>
        <taxon>Multicrustacea</taxon>
        <taxon>Malacostraca</taxon>
        <taxon>Eumalacostraca</taxon>
        <taxon>Peracarida</taxon>
        <taxon>Isopoda</taxon>
        <taxon>Oniscidea</taxon>
        <taxon>Crinocheta</taxon>
        <taxon>Armadillidiidae</taxon>
        <taxon>Armadillidium</taxon>
    </lineage>
</organism>
<proteinExistence type="inferred from homology"/>
<dbReference type="GO" id="GO:0051604">
    <property type="term" value="P:protein maturation"/>
    <property type="evidence" value="ECO:0007669"/>
    <property type="project" value="InterPro"/>
</dbReference>